<dbReference type="Proteomes" id="UP000799750">
    <property type="component" value="Unassembled WGS sequence"/>
</dbReference>
<dbReference type="OrthoDB" id="3924764at2759"/>
<protein>
    <submittedName>
        <fullName evidence="1">Uncharacterized protein</fullName>
    </submittedName>
</protein>
<sequence length="120" mass="12455">MIPIADNATVVTSVAITPTEAIAPANNFTAVPTTTAPEIMPVRIEEAKCSPSTLCVDAIMYCGEATMRYGGCYDVCTATITTPSCSVTASVSSTTYTSKATKKSKAVKAVCTAGRFCPAW</sequence>
<gene>
    <name evidence="1" type="ORF">BU16DRAFT_524278</name>
</gene>
<keyword evidence="2" id="KW-1185">Reference proteome</keyword>
<dbReference type="AlphaFoldDB" id="A0A6A6R8S2"/>
<reference evidence="1" key="1">
    <citation type="journal article" date="2020" name="Stud. Mycol.">
        <title>101 Dothideomycetes genomes: a test case for predicting lifestyles and emergence of pathogens.</title>
        <authorList>
            <person name="Haridas S."/>
            <person name="Albert R."/>
            <person name="Binder M."/>
            <person name="Bloem J."/>
            <person name="Labutti K."/>
            <person name="Salamov A."/>
            <person name="Andreopoulos B."/>
            <person name="Baker S."/>
            <person name="Barry K."/>
            <person name="Bills G."/>
            <person name="Bluhm B."/>
            <person name="Cannon C."/>
            <person name="Castanera R."/>
            <person name="Culley D."/>
            <person name="Daum C."/>
            <person name="Ezra D."/>
            <person name="Gonzalez J."/>
            <person name="Henrissat B."/>
            <person name="Kuo A."/>
            <person name="Liang C."/>
            <person name="Lipzen A."/>
            <person name="Lutzoni F."/>
            <person name="Magnuson J."/>
            <person name="Mondo S."/>
            <person name="Nolan M."/>
            <person name="Ohm R."/>
            <person name="Pangilinan J."/>
            <person name="Park H.-J."/>
            <person name="Ramirez L."/>
            <person name="Alfaro M."/>
            <person name="Sun H."/>
            <person name="Tritt A."/>
            <person name="Yoshinaga Y."/>
            <person name="Zwiers L.-H."/>
            <person name="Turgeon B."/>
            <person name="Goodwin S."/>
            <person name="Spatafora J."/>
            <person name="Crous P."/>
            <person name="Grigoriev I."/>
        </authorList>
    </citation>
    <scope>NUCLEOTIDE SEQUENCE</scope>
    <source>
        <strain evidence="1">CBS 269.34</strain>
    </source>
</reference>
<evidence type="ECO:0000313" key="1">
    <source>
        <dbReference type="EMBL" id="KAF2499837.1"/>
    </source>
</evidence>
<organism evidence="1 2">
    <name type="scientific">Lophium mytilinum</name>
    <dbReference type="NCBI Taxonomy" id="390894"/>
    <lineage>
        <taxon>Eukaryota</taxon>
        <taxon>Fungi</taxon>
        <taxon>Dikarya</taxon>
        <taxon>Ascomycota</taxon>
        <taxon>Pezizomycotina</taxon>
        <taxon>Dothideomycetes</taxon>
        <taxon>Pleosporomycetidae</taxon>
        <taxon>Mytilinidiales</taxon>
        <taxon>Mytilinidiaceae</taxon>
        <taxon>Lophium</taxon>
    </lineage>
</organism>
<accession>A0A6A6R8S2</accession>
<name>A0A6A6R8S2_9PEZI</name>
<dbReference type="EMBL" id="MU004184">
    <property type="protein sequence ID" value="KAF2499837.1"/>
    <property type="molecule type" value="Genomic_DNA"/>
</dbReference>
<proteinExistence type="predicted"/>
<evidence type="ECO:0000313" key="2">
    <source>
        <dbReference type="Proteomes" id="UP000799750"/>
    </source>
</evidence>